<proteinExistence type="predicted"/>
<dbReference type="Pfam" id="PF00072">
    <property type="entry name" value="Response_reg"/>
    <property type="match status" value="1"/>
</dbReference>
<sequence>MTTNSNQTLFIIDDEQQTIDLLAEYARLLEYKTKTYTQAVKFFDENESFPDDSIIILDLNMPGMDGVEVMRQMIETNKRLPIILISGFDQGVMHSAEQLANAYSLDI</sequence>
<dbReference type="Gene3D" id="3.40.50.2300">
    <property type="match status" value="1"/>
</dbReference>
<dbReference type="InterPro" id="IPR011006">
    <property type="entry name" value="CheY-like_superfamily"/>
</dbReference>
<dbReference type="AlphaFoldDB" id="A0A3B0XGV4"/>
<evidence type="ECO:0000259" key="2">
    <source>
        <dbReference type="PROSITE" id="PS50110"/>
    </source>
</evidence>
<gene>
    <name evidence="3" type="ORF">MNBD_GAMMA07-2500</name>
</gene>
<feature type="non-terminal residue" evidence="3">
    <location>
        <position position="107"/>
    </location>
</feature>
<dbReference type="GO" id="GO:0000160">
    <property type="term" value="P:phosphorelay signal transduction system"/>
    <property type="evidence" value="ECO:0007669"/>
    <property type="project" value="InterPro"/>
</dbReference>
<reference evidence="3" key="1">
    <citation type="submission" date="2018-06" db="EMBL/GenBank/DDBJ databases">
        <authorList>
            <person name="Zhirakovskaya E."/>
        </authorList>
    </citation>
    <scope>NUCLEOTIDE SEQUENCE</scope>
</reference>
<dbReference type="InterPro" id="IPR001789">
    <property type="entry name" value="Sig_transdc_resp-reg_receiver"/>
</dbReference>
<dbReference type="InterPro" id="IPR050595">
    <property type="entry name" value="Bact_response_regulator"/>
</dbReference>
<evidence type="ECO:0000256" key="1">
    <source>
        <dbReference type="ARBA" id="ARBA00022553"/>
    </source>
</evidence>
<protein>
    <recommendedName>
        <fullName evidence="2">Response regulatory domain-containing protein</fullName>
    </recommendedName>
</protein>
<dbReference type="PANTHER" id="PTHR44591">
    <property type="entry name" value="STRESS RESPONSE REGULATOR PROTEIN 1"/>
    <property type="match status" value="1"/>
</dbReference>
<dbReference type="PANTHER" id="PTHR44591:SF3">
    <property type="entry name" value="RESPONSE REGULATORY DOMAIN-CONTAINING PROTEIN"/>
    <property type="match status" value="1"/>
</dbReference>
<evidence type="ECO:0000313" key="3">
    <source>
        <dbReference type="EMBL" id="VAW55836.1"/>
    </source>
</evidence>
<organism evidence="3">
    <name type="scientific">hydrothermal vent metagenome</name>
    <dbReference type="NCBI Taxonomy" id="652676"/>
    <lineage>
        <taxon>unclassified sequences</taxon>
        <taxon>metagenomes</taxon>
        <taxon>ecological metagenomes</taxon>
    </lineage>
</organism>
<dbReference type="EMBL" id="UOFF01000125">
    <property type="protein sequence ID" value="VAW55836.1"/>
    <property type="molecule type" value="Genomic_DNA"/>
</dbReference>
<keyword evidence="1" id="KW-0597">Phosphoprotein</keyword>
<dbReference type="SUPFAM" id="SSF52172">
    <property type="entry name" value="CheY-like"/>
    <property type="match status" value="1"/>
</dbReference>
<dbReference type="PROSITE" id="PS50110">
    <property type="entry name" value="RESPONSE_REGULATORY"/>
    <property type="match status" value="1"/>
</dbReference>
<name>A0A3B0XGV4_9ZZZZ</name>
<feature type="domain" description="Response regulatory" evidence="2">
    <location>
        <begin position="8"/>
        <end position="107"/>
    </location>
</feature>
<accession>A0A3B0XGV4</accession>